<dbReference type="PANTHER" id="PTHR30118">
    <property type="entry name" value="HTH-TYPE TRANSCRIPTIONAL REGULATOR LEUO-RELATED"/>
    <property type="match status" value="1"/>
</dbReference>
<evidence type="ECO:0000256" key="2">
    <source>
        <dbReference type="ARBA" id="ARBA00023015"/>
    </source>
</evidence>
<dbReference type="EMBL" id="AFBQ01000320">
    <property type="protein sequence ID" value="EHY30526.1"/>
    <property type="molecule type" value="Genomic_DNA"/>
</dbReference>
<evidence type="ECO:0000256" key="4">
    <source>
        <dbReference type="ARBA" id="ARBA00023163"/>
    </source>
</evidence>
<dbReference type="HOGENOM" id="CLU_1614458_0_0_4"/>
<comment type="caution">
    <text evidence="6">The sequence shown here is derived from an EMBL/GenBank/DDBJ whole genome shotgun (WGS) entry which is preliminary data.</text>
</comment>
<reference evidence="6 7" key="1">
    <citation type="submission" date="2011-11" db="EMBL/GenBank/DDBJ databases">
        <authorList>
            <person name="Weinstock G."/>
            <person name="Sodergren E."/>
            <person name="Clifton S."/>
            <person name="Fulton L."/>
            <person name="Fulton B."/>
            <person name="Courtney L."/>
            <person name="Fronick C."/>
            <person name="Harrison M."/>
            <person name="Strong C."/>
            <person name="Farmer C."/>
            <person name="Delahaunty K."/>
            <person name="Markovic C."/>
            <person name="Hall O."/>
            <person name="Minx P."/>
            <person name="Tomlinson C."/>
            <person name="Mitreva M."/>
            <person name="Hou S."/>
            <person name="Chen J."/>
            <person name="Wollam A."/>
            <person name="Pepin K.H."/>
            <person name="Johnson M."/>
            <person name="Bhonagiri V."/>
            <person name="Zhang X."/>
            <person name="Suruliraj S."/>
            <person name="Warren W."/>
            <person name="Chinwalla A."/>
            <person name="Mardis E.R."/>
            <person name="Wilson R.K."/>
        </authorList>
    </citation>
    <scope>NUCLEOTIDE SEQUENCE [LARGE SCALE GENOMIC DNA]</scope>
    <source>
        <strain evidence="6 7">YIT 11816</strain>
    </source>
</reference>
<feature type="domain" description="LysR substrate-binding" evidence="5">
    <location>
        <begin position="4"/>
        <end position="161"/>
    </location>
</feature>
<dbReference type="GO" id="GO:0003677">
    <property type="term" value="F:DNA binding"/>
    <property type="evidence" value="ECO:0007669"/>
    <property type="project" value="UniProtKB-KW"/>
</dbReference>
<name>H3KH89_9BURK</name>
<comment type="similarity">
    <text evidence="1">Belongs to the LysR transcriptional regulatory family.</text>
</comment>
<protein>
    <recommendedName>
        <fullName evidence="5">LysR substrate-binding domain-containing protein</fullName>
    </recommendedName>
</protein>
<keyword evidence="2" id="KW-0805">Transcription regulation</keyword>
<dbReference type="PANTHER" id="PTHR30118:SF15">
    <property type="entry name" value="TRANSCRIPTIONAL REGULATORY PROTEIN"/>
    <property type="match status" value="1"/>
</dbReference>
<organism evidence="6 7">
    <name type="scientific">Sutterella parvirubra YIT 11816</name>
    <dbReference type="NCBI Taxonomy" id="762967"/>
    <lineage>
        <taxon>Bacteria</taxon>
        <taxon>Pseudomonadati</taxon>
        <taxon>Pseudomonadota</taxon>
        <taxon>Betaproteobacteria</taxon>
        <taxon>Burkholderiales</taxon>
        <taxon>Sutterellaceae</taxon>
        <taxon>Sutterella</taxon>
    </lineage>
</organism>
<dbReference type="SUPFAM" id="SSF53850">
    <property type="entry name" value="Periplasmic binding protein-like II"/>
    <property type="match status" value="1"/>
</dbReference>
<keyword evidence="7" id="KW-1185">Reference proteome</keyword>
<sequence>TDRNVPPSFHSAPLFEIELGILMRREHPLAAKHEAGTLTLGDLDAYGRIAMDVSADYRNANWDRQVFKDERADQGVVCTTSSALELASTLEASDLIMLSPGFGSRGVRMHYDLVWVPMPKAAGEAKRGAKRIVRHGVMVWREAVHRDPAHAWVRSLFRDWAAKTQVDRGSGISLG</sequence>
<dbReference type="STRING" id="762967.HMPREF9440_02132"/>
<evidence type="ECO:0000313" key="7">
    <source>
        <dbReference type="Proteomes" id="UP000004956"/>
    </source>
</evidence>
<proteinExistence type="inferred from homology"/>
<dbReference type="Pfam" id="PF03466">
    <property type="entry name" value="LysR_substrate"/>
    <property type="match status" value="1"/>
</dbReference>
<gene>
    <name evidence="6" type="ORF">HMPREF9440_02132</name>
</gene>
<evidence type="ECO:0000256" key="3">
    <source>
        <dbReference type="ARBA" id="ARBA00023125"/>
    </source>
</evidence>
<dbReference type="InterPro" id="IPR005119">
    <property type="entry name" value="LysR_subst-bd"/>
</dbReference>
<keyword evidence="3" id="KW-0238">DNA-binding</keyword>
<dbReference type="InterPro" id="IPR050389">
    <property type="entry name" value="LysR-type_TF"/>
</dbReference>
<dbReference type="AlphaFoldDB" id="H3KH89"/>
<evidence type="ECO:0000259" key="5">
    <source>
        <dbReference type="Pfam" id="PF03466"/>
    </source>
</evidence>
<accession>H3KH89</accession>
<evidence type="ECO:0000313" key="6">
    <source>
        <dbReference type="EMBL" id="EHY30526.1"/>
    </source>
</evidence>
<evidence type="ECO:0000256" key="1">
    <source>
        <dbReference type="ARBA" id="ARBA00009437"/>
    </source>
</evidence>
<keyword evidence="4" id="KW-0804">Transcription</keyword>
<dbReference type="Gene3D" id="3.40.190.10">
    <property type="entry name" value="Periplasmic binding protein-like II"/>
    <property type="match status" value="2"/>
</dbReference>
<feature type="non-terminal residue" evidence="6">
    <location>
        <position position="1"/>
    </location>
</feature>
<dbReference type="Proteomes" id="UP000004956">
    <property type="component" value="Unassembled WGS sequence"/>
</dbReference>
<dbReference type="PATRIC" id="fig|762967.3.peg.1676"/>